<keyword evidence="1" id="KW-1133">Transmembrane helix</keyword>
<comment type="caution">
    <text evidence="2">The sequence shown here is derived from an EMBL/GenBank/DDBJ whole genome shotgun (WGS) entry which is preliminary data.</text>
</comment>
<keyword evidence="1" id="KW-0812">Transmembrane</keyword>
<organism evidence="2 3">
    <name type="scientific">Pseudidiomarina aestuarii</name>
    <dbReference type="NCBI Taxonomy" id="624146"/>
    <lineage>
        <taxon>Bacteria</taxon>
        <taxon>Pseudomonadati</taxon>
        <taxon>Pseudomonadota</taxon>
        <taxon>Gammaproteobacteria</taxon>
        <taxon>Alteromonadales</taxon>
        <taxon>Idiomarinaceae</taxon>
        <taxon>Pseudidiomarina</taxon>
    </lineage>
</organism>
<proteinExistence type="predicted"/>
<feature type="transmembrane region" description="Helical" evidence="1">
    <location>
        <begin position="84"/>
        <end position="104"/>
    </location>
</feature>
<gene>
    <name evidence="2" type="ORF">C9928_04845</name>
</gene>
<keyword evidence="1" id="KW-0472">Membrane</keyword>
<dbReference type="AlphaFoldDB" id="A0A6N4DBS1"/>
<reference evidence="2 3" key="1">
    <citation type="submission" date="2018-03" db="EMBL/GenBank/DDBJ databases">
        <title>Cross-interface Injection: A General Nanoliter Liquid Handling Method Applied to Single Cells Genome Amplification Automated Nanoliter Liquid Handling Applied to Single Cell Multiple Displacement Amplification.</title>
        <authorList>
            <person name="Yun J."/>
            <person name="Xu P."/>
            <person name="Xu J."/>
            <person name="Dai X."/>
            <person name="Wang Y."/>
            <person name="Zheng X."/>
            <person name="Cao C."/>
            <person name="Yi Q."/>
            <person name="Zhu Y."/>
            <person name="Wang L."/>
            <person name="Dong Z."/>
            <person name="Huang Y."/>
            <person name="Huang L."/>
            <person name="Du W."/>
        </authorList>
    </citation>
    <scope>NUCLEOTIDE SEQUENCE [LARGE SCALE GENOMIC DNA]</scope>
    <source>
        <strain evidence="2 3">A9-4</strain>
    </source>
</reference>
<evidence type="ECO:0000256" key="1">
    <source>
        <dbReference type="SAM" id="Phobius"/>
    </source>
</evidence>
<feature type="transmembrane region" description="Helical" evidence="1">
    <location>
        <begin position="42"/>
        <end position="63"/>
    </location>
</feature>
<sequence length="138" mass="15170">MSFSEKSAWVMFLVLAVIGGGFIIDVVQVSLAIDAIAPPMMVIKFVVSMIFVSIVAQVVLAITSSRDANRPKDERERSIALWSSAKAGFVFAFGVITSLGHFLYYGDGNLLFYMVLASLIISQLLEYVLQIIAFRRGI</sequence>
<feature type="transmembrane region" description="Helical" evidence="1">
    <location>
        <begin position="110"/>
        <end position="129"/>
    </location>
</feature>
<accession>A0A6N4DBS1</accession>
<dbReference type="EMBL" id="PYVG01000024">
    <property type="protein sequence ID" value="PTB89022.1"/>
    <property type="molecule type" value="Genomic_DNA"/>
</dbReference>
<dbReference type="Proteomes" id="UP000241514">
    <property type="component" value="Unassembled WGS sequence"/>
</dbReference>
<protein>
    <submittedName>
        <fullName evidence="2">Uncharacterized protein</fullName>
    </submittedName>
</protein>
<evidence type="ECO:0000313" key="2">
    <source>
        <dbReference type="EMBL" id="PTB89022.1"/>
    </source>
</evidence>
<name>A0A6N4DBS1_9GAMM</name>
<evidence type="ECO:0000313" key="3">
    <source>
        <dbReference type="Proteomes" id="UP000241514"/>
    </source>
</evidence>